<gene>
    <name evidence="3" type="ORF">Nepgr_028525</name>
</gene>
<accession>A0AAD3Y273</accession>
<evidence type="ECO:0000313" key="4">
    <source>
        <dbReference type="Proteomes" id="UP001279734"/>
    </source>
</evidence>
<reference evidence="3" key="1">
    <citation type="submission" date="2023-05" db="EMBL/GenBank/DDBJ databases">
        <title>Nepenthes gracilis genome sequencing.</title>
        <authorList>
            <person name="Fukushima K."/>
        </authorList>
    </citation>
    <scope>NUCLEOTIDE SEQUENCE</scope>
    <source>
        <strain evidence="3">SING2019-196</strain>
    </source>
</reference>
<dbReference type="Proteomes" id="UP001279734">
    <property type="component" value="Unassembled WGS sequence"/>
</dbReference>
<evidence type="ECO:0000256" key="2">
    <source>
        <dbReference type="SAM" id="MobiDB-lite"/>
    </source>
</evidence>
<protein>
    <submittedName>
        <fullName evidence="3">Uncharacterized protein</fullName>
    </submittedName>
</protein>
<proteinExistence type="predicted"/>
<dbReference type="AlphaFoldDB" id="A0AAD3Y273"/>
<keyword evidence="1" id="KW-0175">Coiled coil</keyword>
<evidence type="ECO:0000313" key="3">
    <source>
        <dbReference type="EMBL" id="GMH26682.1"/>
    </source>
</evidence>
<comment type="caution">
    <text evidence="3">The sequence shown here is derived from an EMBL/GenBank/DDBJ whole genome shotgun (WGS) entry which is preliminary data.</text>
</comment>
<feature type="region of interest" description="Disordered" evidence="2">
    <location>
        <begin position="352"/>
        <end position="373"/>
    </location>
</feature>
<evidence type="ECO:0000256" key="1">
    <source>
        <dbReference type="SAM" id="Coils"/>
    </source>
</evidence>
<dbReference type="EMBL" id="BSYO01000031">
    <property type="protein sequence ID" value="GMH26682.1"/>
    <property type="molecule type" value="Genomic_DNA"/>
</dbReference>
<sequence>MVSVADFSSDLRENDIKTLCVEFNIPKWTAWRVPGEDDKALSPPEGYITVYEAHLMSGLRLPLPEEFESIMTALMSGLKVIFKVTQGAEWISLSTRTGIKINKAIHDSLKNWKNRFFFVNVGEKWLVARNWGKVPKVHLGTPSATEIAACAWLTKAIRLNPDEFREGLLGFHVETKKAKWGPPSPVQKPHPLIKMVSPEISKKLIIRPRSSEEATERVTATPSSSSSQIDLVAARICGGLGTTSRAERSVEDRLADAGGVILAQPAGKLVPGAAWMGSAEEPAHDVPEGSHVYIVEPSTRVDPPAAAPKASRGRKPAATTPVAAGEESAAAVDDDEFLDCILDEAAACSALEGAPGSTSPIPSPAGPSLKSRPVRPYRKTYEIAALDAIVADVETENATLKVENAELKAEVARLKEEDDRLKASNKRLADRAAAAENELASRMTPHEVGAQHWTSRHAVGCS</sequence>
<keyword evidence="4" id="KW-1185">Reference proteome</keyword>
<feature type="region of interest" description="Disordered" evidence="2">
    <location>
        <begin position="299"/>
        <end position="328"/>
    </location>
</feature>
<name>A0AAD3Y273_NEPGR</name>
<feature type="coiled-coil region" evidence="1">
    <location>
        <begin position="390"/>
        <end position="438"/>
    </location>
</feature>
<organism evidence="3 4">
    <name type="scientific">Nepenthes gracilis</name>
    <name type="common">Slender pitcher plant</name>
    <dbReference type="NCBI Taxonomy" id="150966"/>
    <lineage>
        <taxon>Eukaryota</taxon>
        <taxon>Viridiplantae</taxon>
        <taxon>Streptophyta</taxon>
        <taxon>Embryophyta</taxon>
        <taxon>Tracheophyta</taxon>
        <taxon>Spermatophyta</taxon>
        <taxon>Magnoliopsida</taxon>
        <taxon>eudicotyledons</taxon>
        <taxon>Gunneridae</taxon>
        <taxon>Pentapetalae</taxon>
        <taxon>Caryophyllales</taxon>
        <taxon>Nepenthaceae</taxon>
        <taxon>Nepenthes</taxon>
    </lineage>
</organism>